<organism evidence="4 5">
    <name type="scientific">Alsobacter ponti</name>
    <dbReference type="NCBI Taxonomy" id="2962936"/>
    <lineage>
        <taxon>Bacteria</taxon>
        <taxon>Pseudomonadati</taxon>
        <taxon>Pseudomonadota</taxon>
        <taxon>Alphaproteobacteria</taxon>
        <taxon>Hyphomicrobiales</taxon>
        <taxon>Alsobacteraceae</taxon>
        <taxon>Alsobacter</taxon>
    </lineage>
</organism>
<evidence type="ECO:0000256" key="2">
    <source>
        <dbReference type="ARBA" id="ARBA00023315"/>
    </source>
</evidence>
<reference evidence="4 5" key="1">
    <citation type="submission" date="2022-07" db="EMBL/GenBank/DDBJ databases">
        <authorList>
            <person name="Li W.-J."/>
            <person name="Deng Q.-Q."/>
        </authorList>
    </citation>
    <scope>NUCLEOTIDE SEQUENCE [LARGE SCALE GENOMIC DNA]</scope>
    <source>
        <strain evidence="4 5">SYSU M60028</strain>
    </source>
</reference>
<proteinExistence type="predicted"/>
<dbReference type="Proteomes" id="UP001205890">
    <property type="component" value="Unassembled WGS sequence"/>
</dbReference>
<keyword evidence="2 4" id="KW-0012">Acyltransferase</keyword>
<evidence type="ECO:0000256" key="1">
    <source>
        <dbReference type="ARBA" id="ARBA00022679"/>
    </source>
</evidence>
<dbReference type="EC" id="2.3.1.-" evidence="4"/>
<dbReference type="SUPFAM" id="SSF55729">
    <property type="entry name" value="Acyl-CoA N-acyltransferases (Nat)"/>
    <property type="match status" value="1"/>
</dbReference>
<comment type="caution">
    <text evidence="4">The sequence shown here is derived from an EMBL/GenBank/DDBJ whole genome shotgun (WGS) entry which is preliminary data.</text>
</comment>
<dbReference type="GO" id="GO:0016746">
    <property type="term" value="F:acyltransferase activity"/>
    <property type="evidence" value="ECO:0007669"/>
    <property type="project" value="UniProtKB-KW"/>
</dbReference>
<dbReference type="RefSeq" id="WP_254740721.1">
    <property type="nucleotide sequence ID" value="NZ_JANCLU010000007.1"/>
</dbReference>
<sequence>MWPRLFPSRPPSVRPLGGGDASRVAAIHAQGFAHAWSAAELEAMLLDPAVVAQGIGAGQALDGFVLSRRAADEAEILTVAVTKSARGRGLAGELLRHHLGRLATLGVRALFLEVDEGNAPARRLYDRLGFAEVGRRAAYYRKPDGGAATALVLRRDVP</sequence>
<feature type="domain" description="N-acetyltransferase" evidence="3">
    <location>
        <begin position="11"/>
        <end position="158"/>
    </location>
</feature>
<keyword evidence="1 4" id="KW-0808">Transferase</keyword>
<dbReference type="InterPro" id="IPR016181">
    <property type="entry name" value="Acyl_CoA_acyltransferase"/>
</dbReference>
<keyword evidence="5" id="KW-1185">Reference proteome</keyword>
<protein>
    <submittedName>
        <fullName evidence="4">GNAT family N-acetyltransferase</fullName>
        <ecNumber evidence="4">2.3.1.-</ecNumber>
    </submittedName>
</protein>
<dbReference type="Pfam" id="PF00583">
    <property type="entry name" value="Acetyltransf_1"/>
    <property type="match status" value="1"/>
</dbReference>
<name>A0ABT1LAU2_9HYPH</name>
<dbReference type="InterPro" id="IPR000182">
    <property type="entry name" value="GNAT_dom"/>
</dbReference>
<evidence type="ECO:0000313" key="4">
    <source>
        <dbReference type="EMBL" id="MCP8938612.1"/>
    </source>
</evidence>
<dbReference type="PANTHER" id="PTHR43420">
    <property type="entry name" value="ACETYLTRANSFERASE"/>
    <property type="match status" value="1"/>
</dbReference>
<dbReference type="Gene3D" id="3.40.630.30">
    <property type="match status" value="1"/>
</dbReference>
<dbReference type="PANTHER" id="PTHR43420:SF44">
    <property type="entry name" value="ACETYLTRANSFERASE YPEA"/>
    <property type="match status" value="1"/>
</dbReference>
<dbReference type="CDD" id="cd04301">
    <property type="entry name" value="NAT_SF"/>
    <property type="match status" value="1"/>
</dbReference>
<accession>A0ABT1LAU2</accession>
<dbReference type="PROSITE" id="PS51186">
    <property type="entry name" value="GNAT"/>
    <property type="match status" value="1"/>
</dbReference>
<evidence type="ECO:0000259" key="3">
    <source>
        <dbReference type="PROSITE" id="PS51186"/>
    </source>
</evidence>
<gene>
    <name evidence="4" type="ORF">NK718_08815</name>
</gene>
<dbReference type="EMBL" id="JANCLU010000007">
    <property type="protein sequence ID" value="MCP8938612.1"/>
    <property type="molecule type" value="Genomic_DNA"/>
</dbReference>
<evidence type="ECO:0000313" key="5">
    <source>
        <dbReference type="Proteomes" id="UP001205890"/>
    </source>
</evidence>
<dbReference type="InterPro" id="IPR050680">
    <property type="entry name" value="YpeA/RimI_acetyltransf"/>
</dbReference>